<accession>A0A1G2CGC6</accession>
<proteinExistence type="predicted"/>
<reference evidence="1 2" key="1">
    <citation type="journal article" date="2016" name="Nat. Commun.">
        <title>Thousands of microbial genomes shed light on interconnected biogeochemical processes in an aquifer system.</title>
        <authorList>
            <person name="Anantharaman K."/>
            <person name="Brown C.T."/>
            <person name="Hug L.A."/>
            <person name="Sharon I."/>
            <person name="Castelle C.J."/>
            <person name="Probst A.J."/>
            <person name="Thomas B.C."/>
            <person name="Singh A."/>
            <person name="Wilkins M.J."/>
            <person name="Karaoz U."/>
            <person name="Brodie E.L."/>
            <person name="Williams K.H."/>
            <person name="Hubbard S.S."/>
            <person name="Banfield J.F."/>
        </authorList>
    </citation>
    <scope>NUCLEOTIDE SEQUENCE [LARGE SCALE GENOMIC DNA]</scope>
</reference>
<dbReference type="EMBL" id="MHLA01000001">
    <property type="protein sequence ID" value="OGZ00449.1"/>
    <property type="molecule type" value="Genomic_DNA"/>
</dbReference>
<comment type="caution">
    <text evidence="1">The sequence shown here is derived from an EMBL/GenBank/DDBJ whole genome shotgun (WGS) entry which is preliminary data.</text>
</comment>
<dbReference type="STRING" id="1798650.A2945_03855"/>
<dbReference type="Proteomes" id="UP000178880">
    <property type="component" value="Unassembled WGS sequence"/>
</dbReference>
<dbReference type="AlphaFoldDB" id="A0A1G2CGC6"/>
<evidence type="ECO:0000313" key="1">
    <source>
        <dbReference type="EMBL" id="OGZ00449.1"/>
    </source>
</evidence>
<protein>
    <submittedName>
        <fullName evidence="1">Uncharacterized protein</fullName>
    </submittedName>
</protein>
<sequence>MTKKYISAFIALEIVVGSFGSVVFAQGTATGTRPIRENACAAFVTRIDALAGKVGERREKLQDHGEERKAKLDERWAEFAAKREAAREWRDENLNARIAKLEARNLTDAQKQAVAAFHAAMDAALDAKRDAVDAAVTAHHDGIKSLLETRKAAVEAAFTARSDAYKAAVEKAKADCAAGVDIKTVRDAFVTALKVAQEQFASARKANTDFNTKVKVLQATKKAALEKAHADFKAAVEAARAALKAALPKPTSSTTP</sequence>
<evidence type="ECO:0000313" key="2">
    <source>
        <dbReference type="Proteomes" id="UP000178880"/>
    </source>
</evidence>
<name>A0A1G2CGC6_9BACT</name>
<gene>
    <name evidence="1" type="ORF">A2945_03855</name>
</gene>
<organism evidence="1 2">
    <name type="scientific">Candidatus Liptonbacteria bacterium RIFCSPLOWO2_01_FULL_52_25</name>
    <dbReference type="NCBI Taxonomy" id="1798650"/>
    <lineage>
        <taxon>Bacteria</taxon>
        <taxon>Candidatus Liptoniibacteriota</taxon>
    </lineage>
</organism>